<reference evidence="4 5" key="1">
    <citation type="submission" date="2019-07" db="EMBL/GenBank/DDBJ databases">
        <title>Lentzea xizangensis sp. nov., isolated from Qinghai-Tibetan Plateau Soils.</title>
        <authorList>
            <person name="Huang J."/>
        </authorList>
    </citation>
    <scope>NUCLEOTIDE SEQUENCE [LARGE SCALE GENOMIC DNA]</scope>
    <source>
        <strain evidence="4 5">FXJ1.1311</strain>
    </source>
</reference>
<dbReference type="Pfam" id="PF00589">
    <property type="entry name" value="Phage_integrase"/>
    <property type="match status" value="1"/>
</dbReference>
<dbReference type="Gene3D" id="1.10.443.10">
    <property type="entry name" value="Intergrase catalytic core"/>
    <property type="match status" value="1"/>
</dbReference>
<evidence type="ECO:0000256" key="1">
    <source>
        <dbReference type="ARBA" id="ARBA00023172"/>
    </source>
</evidence>
<gene>
    <name evidence="4" type="ORF">FKR81_00220</name>
</gene>
<evidence type="ECO:0000259" key="3">
    <source>
        <dbReference type="Pfam" id="PF00589"/>
    </source>
</evidence>
<dbReference type="EMBL" id="VOBR01000001">
    <property type="protein sequence ID" value="TWP54035.1"/>
    <property type="molecule type" value="Genomic_DNA"/>
</dbReference>
<dbReference type="RefSeq" id="WP_146348818.1">
    <property type="nucleotide sequence ID" value="NZ_VOBR01000001.1"/>
</dbReference>
<evidence type="ECO:0000313" key="5">
    <source>
        <dbReference type="Proteomes" id="UP000316639"/>
    </source>
</evidence>
<dbReference type="Proteomes" id="UP000316639">
    <property type="component" value="Unassembled WGS sequence"/>
</dbReference>
<keyword evidence="1" id="KW-0233">DNA recombination</keyword>
<evidence type="ECO:0000256" key="2">
    <source>
        <dbReference type="SAM" id="MobiDB-lite"/>
    </source>
</evidence>
<evidence type="ECO:0000313" key="4">
    <source>
        <dbReference type="EMBL" id="TWP54035.1"/>
    </source>
</evidence>
<dbReference type="GO" id="GO:0003677">
    <property type="term" value="F:DNA binding"/>
    <property type="evidence" value="ECO:0007669"/>
    <property type="project" value="InterPro"/>
</dbReference>
<keyword evidence="5" id="KW-1185">Reference proteome</keyword>
<dbReference type="InterPro" id="IPR002104">
    <property type="entry name" value="Integrase_catalytic"/>
</dbReference>
<proteinExistence type="predicted"/>
<dbReference type="OrthoDB" id="4529782at2"/>
<dbReference type="AlphaFoldDB" id="A0A563F245"/>
<dbReference type="InterPro" id="IPR013762">
    <property type="entry name" value="Integrase-like_cat_sf"/>
</dbReference>
<protein>
    <submittedName>
        <fullName evidence="4">Tyrosine-type recombinase/integrase</fullName>
    </submittedName>
</protein>
<feature type="domain" description="Tyr recombinase" evidence="3">
    <location>
        <begin position="10"/>
        <end position="165"/>
    </location>
</feature>
<feature type="compositionally biased region" description="Basic and acidic residues" evidence="2">
    <location>
        <begin position="200"/>
        <end position="212"/>
    </location>
</feature>
<sequence length="264" mass="29434">MLVGEWAAILIISAAYTGARWGELTGLQRTNIHLDDGFFVIDPDIGALHEVGGKLSLGPPKTAASARTVPLPPFLIDMWRYLLGLHNHPHIFVSAQHQLLRRSNFARRAMRPAADGNLHITTPLIRVRPVKPGLVFHGLRHSQNTWLIGDGIPEVARALRLGHKGLRQDPRGLRSRRARDRSQDPHVPPETLGRRTGRTVPERPRLHRREPPVRSGQLTTANLDSWSVDQTQRHGAQDACEEIVKQTGELSGEEFVRALAEFGC</sequence>
<dbReference type="GO" id="GO:0006310">
    <property type="term" value="P:DNA recombination"/>
    <property type="evidence" value="ECO:0007669"/>
    <property type="project" value="UniProtKB-KW"/>
</dbReference>
<dbReference type="InterPro" id="IPR011010">
    <property type="entry name" value="DNA_brk_join_enz"/>
</dbReference>
<dbReference type="SUPFAM" id="SSF56349">
    <property type="entry name" value="DNA breaking-rejoining enzymes"/>
    <property type="match status" value="1"/>
</dbReference>
<feature type="region of interest" description="Disordered" evidence="2">
    <location>
        <begin position="166"/>
        <end position="219"/>
    </location>
</feature>
<accession>A0A563F245</accession>
<comment type="caution">
    <text evidence="4">The sequence shown here is derived from an EMBL/GenBank/DDBJ whole genome shotgun (WGS) entry which is preliminary data.</text>
</comment>
<dbReference type="GO" id="GO:0015074">
    <property type="term" value="P:DNA integration"/>
    <property type="evidence" value="ECO:0007669"/>
    <property type="project" value="InterPro"/>
</dbReference>
<organism evidence="4 5">
    <name type="scientific">Lentzea tibetensis</name>
    <dbReference type="NCBI Taxonomy" id="2591470"/>
    <lineage>
        <taxon>Bacteria</taxon>
        <taxon>Bacillati</taxon>
        <taxon>Actinomycetota</taxon>
        <taxon>Actinomycetes</taxon>
        <taxon>Pseudonocardiales</taxon>
        <taxon>Pseudonocardiaceae</taxon>
        <taxon>Lentzea</taxon>
    </lineage>
</organism>
<name>A0A563F245_9PSEU</name>